<dbReference type="InterPro" id="IPR003805">
    <property type="entry name" value="CobS"/>
</dbReference>
<dbReference type="GO" id="GO:0009236">
    <property type="term" value="P:cobalamin biosynthetic process"/>
    <property type="evidence" value="ECO:0007669"/>
    <property type="project" value="UniProtKB-UniRule"/>
</dbReference>
<comment type="caution">
    <text evidence="20">The sequence shown here is derived from an EMBL/GenBank/DDBJ whole genome shotgun (WGS) entry which is preliminary data.</text>
</comment>
<evidence type="ECO:0000256" key="19">
    <source>
        <dbReference type="HAMAP-Rule" id="MF_00719"/>
    </source>
</evidence>
<organism evidence="20 21">
    <name type="scientific">Candidatus Ornithomonoglobus merdipullorum</name>
    <dbReference type="NCBI Taxonomy" id="2840895"/>
    <lineage>
        <taxon>Bacteria</taxon>
        <taxon>Bacillati</taxon>
        <taxon>Bacillota</taxon>
        <taxon>Clostridia</taxon>
        <taxon>Candidatus Ornithomonoglobus</taxon>
    </lineage>
</organism>
<evidence type="ECO:0000256" key="10">
    <source>
        <dbReference type="ARBA" id="ARBA00022692"/>
    </source>
</evidence>
<evidence type="ECO:0000256" key="16">
    <source>
        <dbReference type="ARBA" id="ARBA00032853"/>
    </source>
</evidence>
<keyword evidence="11 19" id="KW-0460">Magnesium</keyword>
<protein>
    <recommendedName>
        <fullName evidence="6 19">Adenosylcobinamide-GDP ribazoletransferase</fullName>
        <ecNumber evidence="5 19">2.7.8.26</ecNumber>
    </recommendedName>
    <alternativeName>
        <fullName evidence="16 19">Cobalamin synthase</fullName>
    </alternativeName>
    <alternativeName>
        <fullName evidence="15 19">Cobalamin-5'-phosphate synthase</fullName>
    </alternativeName>
</protein>
<evidence type="ECO:0000256" key="12">
    <source>
        <dbReference type="ARBA" id="ARBA00022989"/>
    </source>
</evidence>
<evidence type="ECO:0000256" key="17">
    <source>
        <dbReference type="ARBA" id="ARBA00048623"/>
    </source>
</evidence>
<dbReference type="GO" id="GO:0008818">
    <property type="term" value="F:cobalamin 5'-phosphate synthase activity"/>
    <property type="evidence" value="ECO:0007669"/>
    <property type="project" value="UniProtKB-UniRule"/>
</dbReference>
<evidence type="ECO:0000256" key="1">
    <source>
        <dbReference type="ARBA" id="ARBA00001946"/>
    </source>
</evidence>
<keyword evidence="8 19" id="KW-0169">Cobalamin biosynthesis</keyword>
<accession>A0A9D1MDY2</accession>
<dbReference type="EMBL" id="DVNB01000108">
    <property type="protein sequence ID" value="HIU58263.1"/>
    <property type="molecule type" value="Genomic_DNA"/>
</dbReference>
<feature type="transmembrane region" description="Helical" evidence="19">
    <location>
        <begin position="107"/>
        <end position="125"/>
    </location>
</feature>
<feature type="transmembrane region" description="Helical" evidence="19">
    <location>
        <begin position="137"/>
        <end position="157"/>
    </location>
</feature>
<keyword evidence="7 19" id="KW-1003">Cell membrane</keyword>
<feature type="transmembrane region" description="Helical" evidence="19">
    <location>
        <begin position="57"/>
        <end position="77"/>
    </location>
</feature>
<evidence type="ECO:0000256" key="2">
    <source>
        <dbReference type="ARBA" id="ARBA00004651"/>
    </source>
</evidence>
<evidence type="ECO:0000256" key="7">
    <source>
        <dbReference type="ARBA" id="ARBA00022475"/>
    </source>
</evidence>
<evidence type="ECO:0000256" key="11">
    <source>
        <dbReference type="ARBA" id="ARBA00022842"/>
    </source>
</evidence>
<evidence type="ECO:0000256" key="3">
    <source>
        <dbReference type="ARBA" id="ARBA00004663"/>
    </source>
</evidence>
<keyword evidence="9 19" id="KW-0808">Transferase</keyword>
<comment type="subcellular location">
    <subcellularLocation>
        <location evidence="2 19">Cell membrane</location>
        <topology evidence="2 19">Multi-pass membrane protein</topology>
    </subcellularLocation>
</comment>
<comment type="cofactor">
    <cofactor evidence="1 19">
        <name>Mg(2+)</name>
        <dbReference type="ChEBI" id="CHEBI:18420"/>
    </cofactor>
</comment>
<dbReference type="HAMAP" id="MF_00719">
    <property type="entry name" value="CobS"/>
    <property type="match status" value="1"/>
</dbReference>
<comment type="catalytic activity">
    <reaction evidence="17 19">
        <text>alpha-ribazole + adenosylcob(III)inamide-GDP = adenosylcob(III)alamin + GMP + H(+)</text>
        <dbReference type="Rhea" id="RHEA:16049"/>
        <dbReference type="ChEBI" id="CHEBI:10329"/>
        <dbReference type="ChEBI" id="CHEBI:15378"/>
        <dbReference type="ChEBI" id="CHEBI:18408"/>
        <dbReference type="ChEBI" id="CHEBI:58115"/>
        <dbReference type="ChEBI" id="CHEBI:60487"/>
        <dbReference type="EC" id="2.7.8.26"/>
    </reaction>
</comment>
<comment type="function">
    <text evidence="14 19">Joins adenosylcobinamide-GDP and alpha-ribazole to generate adenosylcobalamin (Ado-cobalamin). Also synthesizes adenosylcobalamin 5'-phosphate from adenosylcobinamide-GDP and alpha-ribazole 5'-phosphate.</text>
</comment>
<dbReference type="GO" id="GO:0005886">
    <property type="term" value="C:plasma membrane"/>
    <property type="evidence" value="ECO:0007669"/>
    <property type="project" value="UniProtKB-SubCell"/>
</dbReference>
<dbReference type="EC" id="2.7.8.26" evidence="5 19"/>
<reference evidence="20" key="1">
    <citation type="submission" date="2020-10" db="EMBL/GenBank/DDBJ databases">
        <authorList>
            <person name="Gilroy R."/>
        </authorList>
    </citation>
    <scope>NUCLEOTIDE SEQUENCE</scope>
    <source>
        <strain evidence="20">USAMLcec3-3695</strain>
    </source>
</reference>
<comment type="similarity">
    <text evidence="4 19">Belongs to the CobS family.</text>
</comment>
<dbReference type="Proteomes" id="UP000824109">
    <property type="component" value="Unassembled WGS sequence"/>
</dbReference>
<dbReference type="Pfam" id="PF02654">
    <property type="entry name" value="CobS"/>
    <property type="match status" value="1"/>
</dbReference>
<feature type="transmembrane region" description="Helical" evidence="19">
    <location>
        <begin position="228"/>
        <end position="248"/>
    </location>
</feature>
<evidence type="ECO:0000256" key="15">
    <source>
        <dbReference type="ARBA" id="ARBA00032605"/>
    </source>
</evidence>
<evidence type="ECO:0000256" key="14">
    <source>
        <dbReference type="ARBA" id="ARBA00025228"/>
    </source>
</evidence>
<evidence type="ECO:0000256" key="9">
    <source>
        <dbReference type="ARBA" id="ARBA00022679"/>
    </source>
</evidence>
<dbReference type="PANTHER" id="PTHR34148">
    <property type="entry name" value="ADENOSYLCOBINAMIDE-GDP RIBAZOLETRANSFERASE"/>
    <property type="match status" value="1"/>
</dbReference>
<evidence type="ECO:0000256" key="4">
    <source>
        <dbReference type="ARBA" id="ARBA00010561"/>
    </source>
</evidence>
<feature type="transmembrane region" description="Helical" evidence="19">
    <location>
        <begin position="177"/>
        <end position="194"/>
    </location>
</feature>
<comment type="pathway">
    <text evidence="3 19">Cofactor biosynthesis; adenosylcobalamin biosynthesis; adenosylcobalamin from cob(II)yrinate a,c-diamide: step 7/7.</text>
</comment>
<keyword evidence="12 19" id="KW-1133">Transmembrane helix</keyword>
<keyword evidence="13 19" id="KW-0472">Membrane</keyword>
<feature type="transmembrane region" description="Helical" evidence="19">
    <location>
        <begin position="200"/>
        <end position="216"/>
    </location>
</feature>
<evidence type="ECO:0000256" key="8">
    <source>
        <dbReference type="ARBA" id="ARBA00022573"/>
    </source>
</evidence>
<dbReference type="AlphaFoldDB" id="A0A9D1MDY2"/>
<gene>
    <name evidence="19" type="primary">cobS</name>
    <name evidence="20" type="ORF">IAA61_10715</name>
</gene>
<evidence type="ECO:0000256" key="6">
    <source>
        <dbReference type="ARBA" id="ARBA00015850"/>
    </source>
</evidence>
<name>A0A9D1MDY2_9FIRM</name>
<proteinExistence type="inferred from homology"/>
<evidence type="ECO:0000313" key="21">
    <source>
        <dbReference type="Proteomes" id="UP000824109"/>
    </source>
</evidence>
<dbReference type="GO" id="GO:0051073">
    <property type="term" value="F:adenosylcobinamide-GDP ribazoletransferase activity"/>
    <property type="evidence" value="ECO:0007669"/>
    <property type="project" value="UniProtKB-UniRule"/>
</dbReference>
<dbReference type="PANTHER" id="PTHR34148:SF1">
    <property type="entry name" value="ADENOSYLCOBINAMIDE-GDP RIBAZOLETRANSFERASE"/>
    <property type="match status" value="1"/>
</dbReference>
<sequence>MLRSVIIAFSMYSRIPMPKTEWDERAMRYAMCFFPLVGAVLGATALCAAALMNALGAGTLLFSAVMTVLPIILTGGIHMDGFIDTSDAAASYADKGKRLEILKDPHIGAFSVIYTAVYFVLMMGIWSEATAPDIPVIAIGCILSRSLSGLSVVKFPLAKNTGLAAAFSSAADKKRTAAVLVVWAAAAVCASVFIDARRGIGMTFAALIVFFIYRYTSVKRFGGITGDLAGWFLQICEGAVAAAVIAAGRFL</sequence>
<evidence type="ECO:0000313" key="20">
    <source>
        <dbReference type="EMBL" id="HIU58263.1"/>
    </source>
</evidence>
<evidence type="ECO:0000256" key="18">
    <source>
        <dbReference type="ARBA" id="ARBA00049504"/>
    </source>
</evidence>
<evidence type="ECO:0000256" key="5">
    <source>
        <dbReference type="ARBA" id="ARBA00013200"/>
    </source>
</evidence>
<comment type="catalytic activity">
    <reaction evidence="18 19">
        <text>alpha-ribazole 5'-phosphate + adenosylcob(III)inamide-GDP = adenosylcob(III)alamin 5'-phosphate + GMP + H(+)</text>
        <dbReference type="Rhea" id="RHEA:23560"/>
        <dbReference type="ChEBI" id="CHEBI:15378"/>
        <dbReference type="ChEBI" id="CHEBI:57918"/>
        <dbReference type="ChEBI" id="CHEBI:58115"/>
        <dbReference type="ChEBI" id="CHEBI:60487"/>
        <dbReference type="ChEBI" id="CHEBI:60493"/>
        <dbReference type="EC" id="2.7.8.26"/>
    </reaction>
</comment>
<keyword evidence="10 19" id="KW-0812">Transmembrane</keyword>
<evidence type="ECO:0000256" key="13">
    <source>
        <dbReference type="ARBA" id="ARBA00023136"/>
    </source>
</evidence>
<reference evidence="20" key="2">
    <citation type="journal article" date="2021" name="PeerJ">
        <title>Extensive microbial diversity within the chicken gut microbiome revealed by metagenomics and culture.</title>
        <authorList>
            <person name="Gilroy R."/>
            <person name="Ravi A."/>
            <person name="Getino M."/>
            <person name="Pursley I."/>
            <person name="Horton D.L."/>
            <person name="Alikhan N.F."/>
            <person name="Baker D."/>
            <person name="Gharbi K."/>
            <person name="Hall N."/>
            <person name="Watson M."/>
            <person name="Adriaenssens E.M."/>
            <person name="Foster-Nyarko E."/>
            <person name="Jarju S."/>
            <person name="Secka A."/>
            <person name="Antonio M."/>
            <person name="Oren A."/>
            <person name="Chaudhuri R.R."/>
            <person name="La Ragione R."/>
            <person name="Hildebrand F."/>
            <person name="Pallen M.J."/>
        </authorList>
    </citation>
    <scope>NUCLEOTIDE SEQUENCE</scope>
    <source>
        <strain evidence="20">USAMLcec3-3695</strain>
    </source>
</reference>